<dbReference type="AlphaFoldDB" id="A0A395H0G7"/>
<keyword evidence="2" id="KW-1185">Reference proteome</keyword>
<proteinExistence type="predicted"/>
<dbReference type="RefSeq" id="XP_025575654.1">
    <property type="nucleotide sequence ID" value="XM_025724681.1"/>
</dbReference>
<protein>
    <submittedName>
        <fullName evidence="1">Uncharacterized protein</fullName>
    </submittedName>
</protein>
<dbReference type="Proteomes" id="UP000249402">
    <property type="component" value="Unassembled WGS sequence"/>
</dbReference>
<dbReference type="VEuPathDB" id="FungiDB:BO80DRAFT_65691"/>
<evidence type="ECO:0000313" key="2">
    <source>
        <dbReference type="Proteomes" id="UP000249402"/>
    </source>
</evidence>
<organism evidence="1 2">
    <name type="scientific">Aspergillus ibericus CBS 121593</name>
    <dbReference type="NCBI Taxonomy" id="1448316"/>
    <lineage>
        <taxon>Eukaryota</taxon>
        <taxon>Fungi</taxon>
        <taxon>Dikarya</taxon>
        <taxon>Ascomycota</taxon>
        <taxon>Pezizomycotina</taxon>
        <taxon>Eurotiomycetes</taxon>
        <taxon>Eurotiomycetidae</taxon>
        <taxon>Eurotiales</taxon>
        <taxon>Aspergillaceae</taxon>
        <taxon>Aspergillus</taxon>
        <taxon>Aspergillus subgen. Circumdati</taxon>
    </lineage>
</organism>
<reference evidence="1 2" key="1">
    <citation type="submission" date="2018-02" db="EMBL/GenBank/DDBJ databases">
        <title>The genomes of Aspergillus section Nigri reveals drivers in fungal speciation.</title>
        <authorList>
            <consortium name="DOE Joint Genome Institute"/>
            <person name="Vesth T.C."/>
            <person name="Nybo J."/>
            <person name="Theobald S."/>
            <person name="Brandl J."/>
            <person name="Frisvad J.C."/>
            <person name="Nielsen K.F."/>
            <person name="Lyhne E.K."/>
            <person name="Kogle M.E."/>
            <person name="Kuo A."/>
            <person name="Riley R."/>
            <person name="Clum A."/>
            <person name="Nolan M."/>
            <person name="Lipzen A."/>
            <person name="Salamov A."/>
            <person name="Henrissat B."/>
            <person name="Wiebenga A."/>
            <person name="De vries R.P."/>
            <person name="Grigoriev I.V."/>
            <person name="Mortensen U.H."/>
            <person name="Andersen M.R."/>
            <person name="Baker S.E."/>
        </authorList>
    </citation>
    <scope>NUCLEOTIDE SEQUENCE [LARGE SCALE GENOMIC DNA]</scope>
    <source>
        <strain evidence="1 2">CBS 121593</strain>
    </source>
</reference>
<name>A0A395H0G7_9EURO</name>
<sequence>MIILMISLIDPALLIEFFSRRDMQIWLQPKSRRYISIFDSNVKEGLVDGRSLLPQARADIGNVGRIKGSPIRTTYDCGPESHPLTTPYGVPCVVPLRYGKRPIGDAQAYGPNGRPNSPPTNISEVWSIVAW</sequence>
<dbReference type="GeneID" id="37229546"/>
<gene>
    <name evidence="1" type="ORF">BO80DRAFT_65691</name>
</gene>
<dbReference type="EMBL" id="KZ824436">
    <property type="protein sequence ID" value="RAL01327.1"/>
    <property type="molecule type" value="Genomic_DNA"/>
</dbReference>
<accession>A0A395H0G7</accession>
<evidence type="ECO:0000313" key="1">
    <source>
        <dbReference type="EMBL" id="RAL01327.1"/>
    </source>
</evidence>